<feature type="repeat" description="ANK" evidence="2">
    <location>
        <begin position="951"/>
        <end position="983"/>
    </location>
</feature>
<dbReference type="Pfam" id="PF24883">
    <property type="entry name" value="NPHP3_N"/>
    <property type="match status" value="1"/>
</dbReference>
<protein>
    <submittedName>
        <fullName evidence="5">Uncharacterized protein</fullName>
    </submittedName>
</protein>
<dbReference type="InterPro" id="IPR056884">
    <property type="entry name" value="NPHP3-like_N"/>
</dbReference>
<dbReference type="Gene3D" id="1.25.40.20">
    <property type="entry name" value="Ankyrin repeat-containing domain"/>
    <property type="match status" value="1"/>
</dbReference>
<reference evidence="5 6" key="1">
    <citation type="submission" date="2016-07" db="EMBL/GenBank/DDBJ databases">
        <title>Multiple horizontal gene transfer events from other fungi enriched the ability of initially mycotrophic Trichoderma (Ascomycota) to feed on dead plant biomass.</title>
        <authorList>
            <consortium name="DOE Joint Genome Institute"/>
            <person name="Aerts A."/>
            <person name="Atanasova L."/>
            <person name="Chenthamara K."/>
            <person name="Zhang J."/>
            <person name="Grujic M."/>
            <person name="Henrissat B."/>
            <person name="Kuo A."/>
            <person name="Salamov A."/>
            <person name="Lipzen A."/>
            <person name="Labutti K."/>
            <person name="Barry K."/>
            <person name="Miao Y."/>
            <person name="Rahimi M.J."/>
            <person name="Shen Q."/>
            <person name="Grigoriev I.V."/>
            <person name="Kubicek C.P."/>
            <person name="Druzhinina I.S."/>
        </authorList>
    </citation>
    <scope>NUCLEOTIDE SEQUENCE [LARGE SCALE GENOMIC DNA]</scope>
    <source>
        <strain evidence="5 6">CBS 433.97</strain>
    </source>
</reference>
<evidence type="ECO:0000259" key="4">
    <source>
        <dbReference type="Pfam" id="PF24883"/>
    </source>
</evidence>
<dbReference type="EMBL" id="KZ679263">
    <property type="protein sequence ID" value="PTB40072.1"/>
    <property type="molecule type" value="Genomic_DNA"/>
</dbReference>
<dbReference type="OrthoDB" id="1577640at2759"/>
<keyword evidence="1" id="KW-0677">Repeat</keyword>
<dbReference type="PANTHER" id="PTHR46082:SF11">
    <property type="entry name" value="AAA+ ATPASE DOMAIN-CONTAINING PROTEIN-RELATED"/>
    <property type="match status" value="1"/>
</dbReference>
<evidence type="ECO:0000259" key="3">
    <source>
        <dbReference type="Pfam" id="PF22939"/>
    </source>
</evidence>
<dbReference type="GO" id="GO:0003824">
    <property type="term" value="F:catalytic activity"/>
    <property type="evidence" value="ECO:0007669"/>
    <property type="project" value="InterPro"/>
</dbReference>
<dbReference type="STRING" id="1042311.A0A2T3Z5K3"/>
<feature type="domain" description="Nephrocystin 3-like N-terminal" evidence="4">
    <location>
        <begin position="377"/>
        <end position="543"/>
    </location>
</feature>
<dbReference type="SUPFAM" id="SSF53167">
    <property type="entry name" value="Purine and uridine phosphorylases"/>
    <property type="match status" value="1"/>
</dbReference>
<dbReference type="PROSITE" id="PS50297">
    <property type="entry name" value="ANK_REP_REGION"/>
    <property type="match status" value="1"/>
</dbReference>
<dbReference type="InterPro" id="IPR054471">
    <property type="entry name" value="GPIID_WHD"/>
</dbReference>
<evidence type="ECO:0000313" key="5">
    <source>
        <dbReference type="EMBL" id="PTB40072.1"/>
    </source>
</evidence>
<dbReference type="SUPFAM" id="SSF52540">
    <property type="entry name" value="P-loop containing nucleoside triphosphate hydrolases"/>
    <property type="match status" value="1"/>
</dbReference>
<evidence type="ECO:0000256" key="1">
    <source>
        <dbReference type="ARBA" id="ARBA00022737"/>
    </source>
</evidence>
<dbReference type="InterPro" id="IPR035994">
    <property type="entry name" value="Nucleoside_phosphorylase_sf"/>
</dbReference>
<organism evidence="5 6">
    <name type="scientific">Trichoderma asperellum (strain ATCC 204424 / CBS 433.97 / NBRC 101777)</name>
    <dbReference type="NCBI Taxonomy" id="1042311"/>
    <lineage>
        <taxon>Eukaryota</taxon>
        <taxon>Fungi</taxon>
        <taxon>Dikarya</taxon>
        <taxon>Ascomycota</taxon>
        <taxon>Pezizomycotina</taxon>
        <taxon>Sordariomycetes</taxon>
        <taxon>Hypocreomycetidae</taxon>
        <taxon>Hypocreales</taxon>
        <taxon>Hypocreaceae</taxon>
        <taxon>Trichoderma</taxon>
    </lineage>
</organism>
<dbReference type="Proteomes" id="UP000240493">
    <property type="component" value="Unassembled WGS sequence"/>
</dbReference>
<accession>A0A2T3Z5K3</accession>
<gene>
    <name evidence="5" type="ORF">M441DRAFT_58908</name>
</gene>
<dbReference type="Pfam" id="PF12796">
    <property type="entry name" value="Ank_2"/>
    <property type="match status" value="1"/>
</dbReference>
<dbReference type="Pfam" id="PF22939">
    <property type="entry name" value="WHD_GPIID"/>
    <property type="match status" value="1"/>
</dbReference>
<dbReference type="AlphaFoldDB" id="A0A2T3Z5K3"/>
<feature type="repeat" description="ANK" evidence="2">
    <location>
        <begin position="918"/>
        <end position="950"/>
    </location>
</feature>
<name>A0A2T3Z5K3_TRIA4</name>
<sequence>MSDPKNYTVGWICALSTEQIAAAEFLDAEHESLEDQPLNDTNSYILGSIGKHNVVIAVLPLDQGTASAANVATNLLRTFPNIRVGLLVGIGGGAPSKKHDIRLGDVVVSAPSGGDGGIFQYDFGKTIQEGAFQRTGHLNKPPPVLRSAAATLLTKYRRHGHQFKKDIDGILERNKRLISEFRRPEASSDMLFLPNVVHKEGECAAECVTEDKSGVVSRRKRAEHENDPAIHYGVIASANQVMKDALIRDKLSAEKDVLCFEMEAAGLMDSFPCLVIRGICDYSDSHKNDEWQGFAAMVAAAYAKDLLGLILPSKIEAEQKISEAIAQVRDTVAKIETNVEDIKSHIISQQDLEILNWLADSDYSSQQNDYLARRQQGTGQWLLESKVHQDWLSTSRQTLFCPGIPGAGKTILTAIVIEHLYTHFNSDLTVGIAYNYYNFNRQGQQTADKILASLLRQLCASRSSLPEPLKSLYIKHKDSNGRNTRPSSEEIASTLQVVAQMFSRVFIVIDALDECQNQERSSFFTKIFEIQMKADVNLFATSRPLSEIKNMFQGCHLVGIVANQDDISKYIEGQMPKLPRFARDDNCLKEQIKTEITNIAQGMFLLAQLCLGTLEDMVTPKKMKQALKKFQQISQEQGEDKKFKILGAVYENTMERIKQQKSGHRCLAESALSWLCHAKRQLTTVELQYALAVDIELDGQDSGNVPQEFDDDNIPEIDVIVSSCCGLVTVDEESNIIRLVHYTTQEYFDRMRKQWFPNAEVEIANVCALYLTFSNFESDAFHDEWSYDYELPREPFYGYACMNWGYHAREAEPSSRIVHDFLANTAKVKIAGQAIRCILDKLDRWLYVPGDMITTALGLTAYFGAINWMKKLLPDILNYQLDDAVCDRALQVAVINRQRDTIRLLLDMGADPDFLDGHYGNALIYAARYNDAETAQLLLNNGADPNAMCNAGWTPLTIAADEGNVAVARQLLDMGADVTEEATELGTAAYFAVEHGDKAMIRLLLEKTTYPKQRVYHLKNQLLEAAVWRRGINFIEMVFEKHPWPNMKGRFGSKMLYGALVSGHRDIAELLLQKGAKVLQNGFYGKERIIRFTKMDKEWLAQKVPTLFIDHVG</sequence>
<dbReference type="InterPro" id="IPR002110">
    <property type="entry name" value="Ankyrin_rpt"/>
</dbReference>
<keyword evidence="6" id="KW-1185">Reference proteome</keyword>
<dbReference type="InterPro" id="IPR053137">
    <property type="entry name" value="NLR-like"/>
</dbReference>
<dbReference type="PANTHER" id="PTHR46082">
    <property type="entry name" value="ATP/GTP-BINDING PROTEIN-RELATED"/>
    <property type="match status" value="1"/>
</dbReference>
<dbReference type="PROSITE" id="PS50088">
    <property type="entry name" value="ANK_REPEAT"/>
    <property type="match status" value="2"/>
</dbReference>
<dbReference type="GO" id="GO:0009116">
    <property type="term" value="P:nucleoside metabolic process"/>
    <property type="evidence" value="ECO:0007669"/>
    <property type="project" value="InterPro"/>
</dbReference>
<dbReference type="InterPro" id="IPR027417">
    <property type="entry name" value="P-loop_NTPase"/>
</dbReference>
<proteinExistence type="predicted"/>
<dbReference type="Gene3D" id="3.40.50.300">
    <property type="entry name" value="P-loop containing nucleotide triphosphate hydrolases"/>
    <property type="match status" value="1"/>
</dbReference>
<keyword evidence="2" id="KW-0040">ANK repeat</keyword>
<evidence type="ECO:0000313" key="6">
    <source>
        <dbReference type="Proteomes" id="UP000240493"/>
    </source>
</evidence>
<dbReference type="SUPFAM" id="SSF48403">
    <property type="entry name" value="Ankyrin repeat"/>
    <property type="match status" value="1"/>
</dbReference>
<dbReference type="InterPro" id="IPR036770">
    <property type="entry name" value="Ankyrin_rpt-contain_sf"/>
</dbReference>
<dbReference type="Gene3D" id="3.40.50.1580">
    <property type="entry name" value="Nucleoside phosphorylase domain"/>
    <property type="match status" value="1"/>
</dbReference>
<dbReference type="SMART" id="SM00248">
    <property type="entry name" value="ANK"/>
    <property type="match status" value="5"/>
</dbReference>
<evidence type="ECO:0000256" key="2">
    <source>
        <dbReference type="PROSITE-ProRule" id="PRU00023"/>
    </source>
</evidence>
<feature type="domain" description="GPI inositol-deacylase winged helix" evidence="3">
    <location>
        <begin position="660"/>
        <end position="748"/>
    </location>
</feature>